<dbReference type="STRING" id="1641165.XM38_15315"/>
<reference evidence="3 4" key="1">
    <citation type="journal article" date="2016" name="Biochim. Biophys. Acta">
        <title>Characterization of red-shifted phycobilisomes isolated from the chlorophyll f-containing cyanobacterium Halomicronema hongdechloris.</title>
        <authorList>
            <person name="Li Y."/>
            <person name="Lin Y."/>
            <person name="Garvey C.J."/>
            <person name="Birch D."/>
            <person name="Corkery R.W."/>
            <person name="Loughlin P.C."/>
            <person name="Scheer H."/>
            <person name="Willows R.D."/>
            <person name="Chen M."/>
        </authorList>
    </citation>
    <scope>NUCLEOTIDE SEQUENCE [LARGE SCALE GENOMIC DNA]</scope>
    <source>
        <strain evidence="3 4">C2206</strain>
    </source>
</reference>
<dbReference type="PROSITE" id="PS51549">
    <property type="entry name" value="DM13"/>
    <property type="match status" value="1"/>
</dbReference>
<dbReference type="Proteomes" id="UP000191901">
    <property type="component" value="Chromosome"/>
</dbReference>
<gene>
    <name evidence="3" type="ORF">XM38_022050</name>
</gene>
<keyword evidence="1" id="KW-0472">Membrane</keyword>
<accession>A0A1Z3HLS1</accession>
<dbReference type="EMBL" id="CP021983">
    <property type="protein sequence ID" value="ASC71253.1"/>
    <property type="molecule type" value="Genomic_DNA"/>
</dbReference>
<sequence>MSRTHLVAYGLIAGVTPVLVLVNSLLGPARMSSMSVQRFRSMATSGQRLIQDPVDRLGVAYTVMSRASTSYPQARIVTEKGQLFLELYQPFTMPSQTPSLMLILDRAAVPRGEHPPLDDSVVLGELHASAGMQRYPIPESVEIRQYLSVMIWCPDLDAIMGYAPLTFAV</sequence>
<dbReference type="KEGG" id="hhg:XM38_022050"/>
<dbReference type="InterPro" id="IPR019545">
    <property type="entry name" value="DM13_domain"/>
</dbReference>
<dbReference type="AlphaFoldDB" id="A0A1Z3HLS1"/>
<name>A0A1Z3HLS1_9CYAN</name>
<keyword evidence="4" id="KW-1185">Reference proteome</keyword>
<proteinExistence type="predicted"/>
<evidence type="ECO:0000313" key="4">
    <source>
        <dbReference type="Proteomes" id="UP000191901"/>
    </source>
</evidence>
<dbReference type="RefSeq" id="WP_187329363.1">
    <property type="nucleotide sequence ID" value="NZ_CP021983.2"/>
</dbReference>
<evidence type="ECO:0000259" key="2">
    <source>
        <dbReference type="PROSITE" id="PS51549"/>
    </source>
</evidence>
<dbReference type="Pfam" id="PF10517">
    <property type="entry name" value="DM13"/>
    <property type="match status" value="1"/>
</dbReference>
<protein>
    <recommendedName>
        <fullName evidence="2">DM13 domain-containing protein</fullName>
    </recommendedName>
</protein>
<organism evidence="3 4">
    <name type="scientific">Halomicronema hongdechloris C2206</name>
    <dbReference type="NCBI Taxonomy" id="1641165"/>
    <lineage>
        <taxon>Bacteria</taxon>
        <taxon>Bacillati</taxon>
        <taxon>Cyanobacteriota</taxon>
        <taxon>Cyanophyceae</taxon>
        <taxon>Nodosilineales</taxon>
        <taxon>Nodosilineaceae</taxon>
        <taxon>Halomicronema</taxon>
    </lineage>
</organism>
<keyword evidence="1" id="KW-0812">Transmembrane</keyword>
<feature type="domain" description="DM13" evidence="2">
    <location>
        <begin position="58"/>
        <end position="166"/>
    </location>
</feature>
<keyword evidence="1" id="KW-1133">Transmembrane helix</keyword>
<evidence type="ECO:0000256" key="1">
    <source>
        <dbReference type="SAM" id="Phobius"/>
    </source>
</evidence>
<feature type="transmembrane region" description="Helical" evidence="1">
    <location>
        <begin position="6"/>
        <end position="26"/>
    </location>
</feature>
<evidence type="ECO:0000313" key="3">
    <source>
        <dbReference type="EMBL" id="ASC71253.1"/>
    </source>
</evidence>